<evidence type="ECO:0000313" key="3">
    <source>
        <dbReference type="Proteomes" id="UP000826012"/>
    </source>
</evidence>
<feature type="compositionally biased region" description="Basic and acidic residues" evidence="1">
    <location>
        <begin position="23"/>
        <end position="40"/>
    </location>
</feature>
<evidence type="ECO:0000313" key="2">
    <source>
        <dbReference type="EMBL" id="BCZ24343.1"/>
    </source>
</evidence>
<feature type="region of interest" description="Disordered" evidence="1">
    <location>
        <begin position="1"/>
        <end position="76"/>
    </location>
</feature>
<gene>
    <name evidence="2" type="ORF">MTY59_41980</name>
</gene>
<keyword evidence="3" id="KW-1185">Reference proteome</keyword>
<sequence>MVEVLVRQDNMVHRAPGEQPDVGVDRGRLGERGSGVDEQRPVTTANQPDGNVAQREPAAMHTAAQSFPGEMHTLRR</sequence>
<proteinExistence type="predicted"/>
<dbReference type="Proteomes" id="UP000826012">
    <property type="component" value="Chromosome"/>
</dbReference>
<dbReference type="EMBL" id="AP024828">
    <property type="protein sequence ID" value="BCZ24343.1"/>
    <property type="molecule type" value="Genomic_DNA"/>
</dbReference>
<name>A0ABN6IMR0_9MYCO</name>
<accession>A0ABN6IMR0</accession>
<reference evidence="2 3" key="1">
    <citation type="submission" date="2021-07" db="EMBL/GenBank/DDBJ databases">
        <title>Complete genome sequence of nontuberculous Mycobacterium sp. TY59.</title>
        <authorList>
            <person name="Fukushima K."/>
        </authorList>
    </citation>
    <scope>NUCLEOTIDE SEQUENCE [LARGE SCALE GENOMIC DNA]</scope>
    <source>
        <strain evidence="2 3">TY59</strain>
    </source>
</reference>
<protein>
    <submittedName>
        <fullName evidence="2">Uncharacterized protein</fullName>
    </submittedName>
</protein>
<evidence type="ECO:0000256" key="1">
    <source>
        <dbReference type="SAM" id="MobiDB-lite"/>
    </source>
</evidence>
<organism evidence="2 3">
    <name type="scientific">Mycobacterium senriense</name>
    <dbReference type="NCBI Taxonomy" id="2775496"/>
    <lineage>
        <taxon>Bacteria</taxon>
        <taxon>Bacillati</taxon>
        <taxon>Actinomycetota</taxon>
        <taxon>Actinomycetes</taxon>
        <taxon>Mycobacteriales</taxon>
        <taxon>Mycobacteriaceae</taxon>
        <taxon>Mycobacterium</taxon>
        <taxon>Mycobacterium avium complex (MAC)</taxon>
    </lineage>
</organism>